<reference evidence="1 2" key="1">
    <citation type="submission" date="2014-12" db="EMBL/GenBank/DDBJ databases">
        <title>Genome assembly of Enhygromyxa salina DSM 15201.</title>
        <authorList>
            <person name="Sharma G."/>
            <person name="Subramanian S."/>
        </authorList>
    </citation>
    <scope>NUCLEOTIDE SEQUENCE [LARGE SCALE GENOMIC DNA]</scope>
    <source>
        <strain evidence="1 2">DSM 15201</strain>
    </source>
</reference>
<proteinExistence type="predicted"/>
<name>A0A0C2D6H2_9BACT</name>
<dbReference type="EMBL" id="JMCC02000009">
    <property type="protein sequence ID" value="KIG18756.1"/>
    <property type="molecule type" value="Genomic_DNA"/>
</dbReference>
<dbReference type="Proteomes" id="UP000031599">
    <property type="component" value="Unassembled WGS sequence"/>
</dbReference>
<protein>
    <submittedName>
        <fullName evidence="1">Uncharacterized protein</fullName>
    </submittedName>
</protein>
<dbReference type="AlphaFoldDB" id="A0A0C2D6H2"/>
<organism evidence="1 2">
    <name type="scientific">Enhygromyxa salina</name>
    <dbReference type="NCBI Taxonomy" id="215803"/>
    <lineage>
        <taxon>Bacteria</taxon>
        <taxon>Pseudomonadati</taxon>
        <taxon>Myxococcota</taxon>
        <taxon>Polyangia</taxon>
        <taxon>Nannocystales</taxon>
        <taxon>Nannocystaceae</taxon>
        <taxon>Enhygromyxa</taxon>
    </lineage>
</organism>
<accession>A0A0C2D6H2</accession>
<evidence type="ECO:0000313" key="1">
    <source>
        <dbReference type="EMBL" id="KIG18756.1"/>
    </source>
</evidence>
<comment type="caution">
    <text evidence="1">The sequence shown here is derived from an EMBL/GenBank/DDBJ whole genome shotgun (WGS) entry which is preliminary data.</text>
</comment>
<gene>
    <name evidence="1" type="ORF">DB30_07771</name>
</gene>
<sequence length="70" mass="7666">MGRHQLPPCPDSGRRRLDDTAHSLVQQRIVEQPLGLGKARAGSQRGSLGGWGPSPRFIDGCWLWHVPPDG</sequence>
<evidence type="ECO:0000313" key="2">
    <source>
        <dbReference type="Proteomes" id="UP000031599"/>
    </source>
</evidence>